<dbReference type="KEGG" id="dpx:DAPPUDRAFT_232048"/>
<gene>
    <name evidence="1" type="ORF">DAPPUDRAFT_232048</name>
</gene>
<dbReference type="OrthoDB" id="6359818at2759"/>
<name>E9FRT4_DAPPU</name>
<accession>E9FRT4</accession>
<dbReference type="InParanoid" id="E9FRT4"/>
<evidence type="ECO:0000313" key="2">
    <source>
        <dbReference type="Proteomes" id="UP000000305"/>
    </source>
</evidence>
<dbReference type="AlphaFoldDB" id="E9FRT4"/>
<organism evidence="1 2">
    <name type="scientific">Daphnia pulex</name>
    <name type="common">Water flea</name>
    <dbReference type="NCBI Taxonomy" id="6669"/>
    <lineage>
        <taxon>Eukaryota</taxon>
        <taxon>Metazoa</taxon>
        <taxon>Ecdysozoa</taxon>
        <taxon>Arthropoda</taxon>
        <taxon>Crustacea</taxon>
        <taxon>Branchiopoda</taxon>
        <taxon>Diplostraca</taxon>
        <taxon>Cladocera</taxon>
        <taxon>Anomopoda</taxon>
        <taxon>Daphniidae</taxon>
        <taxon>Daphnia</taxon>
    </lineage>
</organism>
<dbReference type="HOGENOM" id="CLU_1070632_0_0_1"/>
<proteinExistence type="predicted"/>
<evidence type="ECO:0000313" key="1">
    <source>
        <dbReference type="EMBL" id="EFX90426.1"/>
    </source>
</evidence>
<dbReference type="Proteomes" id="UP000000305">
    <property type="component" value="Unassembled WGS sequence"/>
</dbReference>
<keyword evidence="2" id="KW-1185">Reference proteome</keyword>
<sequence>MWGYISYCVTCQIRGVFVRDVLTDLLLKSERYIDVSPRMAFLIVAGVASCLLASSVLATGNNSDTGAVTTTEATSTAAELYNLPCLPDSALNALLVQMLMALQPYFLSTQYQQQRMQFSNNNELFTATKETNQPIIRTTVVTSSVVSTLTQTLSKIISIWFRNERIPTTLYSQATTVMTDFITITSTLNVEPTEWNRERRELKDATFLESSLIDEDNLDAGYYGTQSLPEVDESFDVQALLPIHLSQPQVLEAWNNFLHL</sequence>
<dbReference type="EMBL" id="GL732523">
    <property type="protein sequence ID" value="EFX90426.1"/>
    <property type="molecule type" value="Genomic_DNA"/>
</dbReference>
<reference evidence="1 2" key="1">
    <citation type="journal article" date="2011" name="Science">
        <title>The ecoresponsive genome of Daphnia pulex.</title>
        <authorList>
            <person name="Colbourne J.K."/>
            <person name="Pfrender M.E."/>
            <person name="Gilbert D."/>
            <person name="Thomas W.K."/>
            <person name="Tucker A."/>
            <person name="Oakley T.H."/>
            <person name="Tokishita S."/>
            <person name="Aerts A."/>
            <person name="Arnold G.J."/>
            <person name="Basu M.K."/>
            <person name="Bauer D.J."/>
            <person name="Caceres C.E."/>
            <person name="Carmel L."/>
            <person name="Casola C."/>
            <person name="Choi J.H."/>
            <person name="Detter J.C."/>
            <person name="Dong Q."/>
            <person name="Dusheyko S."/>
            <person name="Eads B.D."/>
            <person name="Frohlich T."/>
            <person name="Geiler-Samerotte K.A."/>
            <person name="Gerlach D."/>
            <person name="Hatcher P."/>
            <person name="Jogdeo S."/>
            <person name="Krijgsveld J."/>
            <person name="Kriventseva E.V."/>
            <person name="Kultz D."/>
            <person name="Laforsch C."/>
            <person name="Lindquist E."/>
            <person name="Lopez J."/>
            <person name="Manak J.R."/>
            <person name="Muller J."/>
            <person name="Pangilinan J."/>
            <person name="Patwardhan R.P."/>
            <person name="Pitluck S."/>
            <person name="Pritham E.J."/>
            <person name="Rechtsteiner A."/>
            <person name="Rho M."/>
            <person name="Rogozin I.B."/>
            <person name="Sakarya O."/>
            <person name="Salamov A."/>
            <person name="Schaack S."/>
            <person name="Shapiro H."/>
            <person name="Shiga Y."/>
            <person name="Skalitzky C."/>
            <person name="Smith Z."/>
            <person name="Souvorov A."/>
            <person name="Sung W."/>
            <person name="Tang Z."/>
            <person name="Tsuchiya D."/>
            <person name="Tu H."/>
            <person name="Vos H."/>
            <person name="Wang M."/>
            <person name="Wolf Y.I."/>
            <person name="Yamagata H."/>
            <person name="Yamada T."/>
            <person name="Ye Y."/>
            <person name="Shaw J.R."/>
            <person name="Andrews J."/>
            <person name="Crease T.J."/>
            <person name="Tang H."/>
            <person name="Lucas S.M."/>
            <person name="Robertson H.M."/>
            <person name="Bork P."/>
            <person name="Koonin E.V."/>
            <person name="Zdobnov E.M."/>
            <person name="Grigoriev I.V."/>
            <person name="Lynch M."/>
            <person name="Boore J.L."/>
        </authorList>
    </citation>
    <scope>NUCLEOTIDE SEQUENCE [LARGE SCALE GENOMIC DNA]</scope>
</reference>
<protein>
    <submittedName>
        <fullName evidence="1">Uncharacterized protein</fullName>
    </submittedName>
</protein>